<evidence type="ECO:0000313" key="2">
    <source>
        <dbReference type="EMBL" id="CAF4387280.1"/>
    </source>
</evidence>
<accession>A0A815VAX7</accession>
<gene>
    <name evidence="1" type="ORF">GPM918_LOCUS37897</name>
    <name evidence="2" type="ORF">SRO942_LOCUS38685</name>
</gene>
<evidence type="ECO:0000313" key="1">
    <source>
        <dbReference type="EMBL" id="CAF1528117.1"/>
    </source>
</evidence>
<dbReference type="EMBL" id="CAJOBC010090076">
    <property type="protein sequence ID" value="CAF4387280.1"/>
    <property type="molecule type" value="Genomic_DNA"/>
</dbReference>
<comment type="caution">
    <text evidence="1">The sequence shown here is derived from an EMBL/GenBank/DDBJ whole genome shotgun (WGS) entry which is preliminary data.</text>
</comment>
<evidence type="ECO:0000313" key="3">
    <source>
        <dbReference type="Proteomes" id="UP000663829"/>
    </source>
</evidence>
<name>A0A815VAX7_9BILA</name>
<dbReference type="Proteomes" id="UP000681722">
    <property type="component" value="Unassembled WGS sequence"/>
</dbReference>
<reference evidence="1" key="1">
    <citation type="submission" date="2021-02" db="EMBL/GenBank/DDBJ databases">
        <authorList>
            <person name="Nowell W R."/>
        </authorList>
    </citation>
    <scope>NUCLEOTIDE SEQUENCE</scope>
</reference>
<protein>
    <submittedName>
        <fullName evidence="1">Uncharacterized protein</fullName>
    </submittedName>
</protein>
<keyword evidence="3" id="KW-1185">Reference proteome</keyword>
<organism evidence="1 3">
    <name type="scientific">Didymodactylos carnosus</name>
    <dbReference type="NCBI Taxonomy" id="1234261"/>
    <lineage>
        <taxon>Eukaryota</taxon>
        <taxon>Metazoa</taxon>
        <taxon>Spiralia</taxon>
        <taxon>Gnathifera</taxon>
        <taxon>Rotifera</taxon>
        <taxon>Eurotatoria</taxon>
        <taxon>Bdelloidea</taxon>
        <taxon>Philodinida</taxon>
        <taxon>Philodinidae</taxon>
        <taxon>Didymodactylos</taxon>
    </lineage>
</organism>
<dbReference type="Proteomes" id="UP000663829">
    <property type="component" value="Unassembled WGS sequence"/>
</dbReference>
<dbReference type="AlphaFoldDB" id="A0A815VAX7"/>
<dbReference type="EMBL" id="CAJNOQ010024503">
    <property type="protein sequence ID" value="CAF1528117.1"/>
    <property type="molecule type" value="Genomic_DNA"/>
</dbReference>
<sequence>MLNWLNENTHKTDEIHRFELNILFYECSPIVDAEGNVVDYKITRKGFEIKQRLPLGTNEKPKDVLLSQVIYVTDKIGYFNVSNWPNGRSSLYYFNFANPSYAEIELQQKLLSPETRLIIDEKANIYFIYDNLNRRAERGKLDERTGRLQAPTPVSNLYGQTIENLVIAEGDAISTLILNHISTICFLQGNDSVLLFDQSFNLIEYRYLSGTLKFICKHVNEDTYIKKILLKPADGKYTQVSAVPGGKCILLQCEKSLGVLI</sequence>
<proteinExistence type="predicted"/>